<gene>
    <name evidence="3" type="ORF">QUV96_05705</name>
</gene>
<evidence type="ECO:0000313" key="3">
    <source>
        <dbReference type="EMBL" id="MDM8157133.1"/>
    </source>
</evidence>
<accession>A0ABT7UBX6</accession>
<keyword evidence="1" id="KW-0472">Membrane</keyword>
<keyword evidence="4" id="KW-1185">Reference proteome</keyword>
<dbReference type="Proteomes" id="UP001529340">
    <property type="component" value="Unassembled WGS sequence"/>
</dbReference>
<feature type="transmembrane region" description="Helical" evidence="1">
    <location>
        <begin position="39"/>
        <end position="58"/>
    </location>
</feature>
<evidence type="ECO:0000256" key="1">
    <source>
        <dbReference type="SAM" id="Phobius"/>
    </source>
</evidence>
<proteinExistence type="predicted"/>
<dbReference type="Pfam" id="PF13240">
    <property type="entry name" value="Zn_Ribbon_1"/>
    <property type="match status" value="1"/>
</dbReference>
<keyword evidence="1" id="KW-0812">Transmembrane</keyword>
<keyword evidence="1" id="KW-1133">Transmembrane helix</keyword>
<feature type="domain" description="Zinc-ribbon" evidence="2">
    <location>
        <begin position="97"/>
        <end position="118"/>
    </location>
</feature>
<feature type="transmembrane region" description="Helical" evidence="1">
    <location>
        <begin position="12"/>
        <end position="33"/>
    </location>
</feature>
<sequence>MRSIKPGRGPSFQSGISSVFAVLFGLLWTLMAAQSGAPIFFTLFGVLFMLLAVSNAIYHFRNAKKKNRDSLYDITDSAFEERESTHDAFVPTPEAHYCPYCGTPLVDGARYCQNCGQKIR</sequence>
<protein>
    <submittedName>
        <fullName evidence="3">Zinc ribbon domain-containing protein</fullName>
    </submittedName>
</protein>
<comment type="caution">
    <text evidence="3">The sequence shown here is derived from an EMBL/GenBank/DDBJ whole genome shotgun (WGS) entry which is preliminary data.</text>
</comment>
<organism evidence="3 4">
    <name type="scientific">Amedibacillus dolichus</name>
    <dbReference type="NCBI Taxonomy" id="31971"/>
    <lineage>
        <taxon>Bacteria</taxon>
        <taxon>Bacillati</taxon>
        <taxon>Bacillota</taxon>
        <taxon>Erysipelotrichia</taxon>
        <taxon>Erysipelotrichales</taxon>
        <taxon>Erysipelotrichaceae</taxon>
        <taxon>Amedibacillus</taxon>
    </lineage>
</organism>
<reference evidence="4" key="1">
    <citation type="submission" date="2023-06" db="EMBL/GenBank/DDBJ databases">
        <title>Identification and characterization of horizontal gene transfer across gut microbiota members of farm animals based on homology search.</title>
        <authorList>
            <person name="Zeman M."/>
            <person name="Kubasova T."/>
            <person name="Jahodarova E."/>
            <person name="Nykrynova M."/>
            <person name="Rychlik I."/>
        </authorList>
    </citation>
    <scope>NUCLEOTIDE SEQUENCE [LARGE SCALE GENOMIC DNA]</scope>
    <source>
        <strain evidence="4">ET39</strain>
    </source>
</reference>
<dbReference type="RefSeq" id="WP_289607596.1">
    <property type="nucleotide sequence ID" value="NZ_JAUDCG010000019.1"/>
</dbReference>
<reference evidence="3 4" key="2">
    <citation type="submission" date="2023-06" db="EMBL/GenBank/DDBJ databases">
        <title>Identification and characterization of horizontal gene transfer across gut microbiota members of farm animals based on homology search.</title>
        <authorList>
            <person name="Schwarzerova J."/>
            <person name="Nykrynova M."/>
            <person name="Jureckova K."/>
            <person name="Cejkova D."/>
            <person name="Rychlik I."/>
        </authorList>
    </citation>
    <scope>NUCLEOTIDE SEQUENCE [LARGE SCALE GENOMIC DNA]</scope>
    <source>
        <strain evidence="3 4">ET39</strain>
    </source>
</reference>
<evidence type="ECO:0000259" key="2">
    <source>
        <dbReference type="Pfam" id="PF13240"/>
    </source>
</evidence>
<name>A0ABT7UBX6_9FIRM</name>
<evidence type="ECO:0000313" key="4">
    <source>
        <dbReference type="Proteomes" id="UP001529340"/>
    </source>
</evidence>
<dbReference type="InterPro" id="IPR026870">
    <property type="entry name" value="Zinc_ribbon_dom"/>
</dbReference>
<dbReference type="EMBL" id="JAUDCG010000019">
    <property type="protein sequence ID" value="MDM8157133.1"/>
    <property type="molecule type" value="Genomic_DNA"/>
</dbReference>
<reference evidence="3 4" key="3">
    <citation type="submission" date="2023-06" db="EMBL/GenBank/DDBJ databases">
        <authorList>
            <person name="Zeman M."/>
            <person name="Kubasova T."/>
            <person name="Jahodarova E."/>
            <person name="Nykrynova M."/>
            <person name="Rychlik I."/>
        </authorList>
    </citation>
    <scope>NUCLEOTIDE SEQUENCE [LARGE SCALE GENOMIC DNA]</scope>
    <source>
        <strain evidence="3 4">ET39</strain>
    </source>
</reference>